<dbReference type="PANTHER" id="PTHR15350">
    <property type="entry name" value="COP9 SIGNALOSOME COMPLEX SUBUNIT 7/DENDRITIC CELL PROTEIN GA17"/>
    <property type="match status" value="1"/>
</dbReference>
<dbReference type="OrthoDB" id="10265275at2759"/>
<keyword evidence="2" id="KW-0736">Signalosome</keyword>
<dbReference type="GO" id="GO:0008180">
    <property type="term" value="C:COP9 signalosome"/>
    <property type="evidence" value="ECO:0007669"/>
    <property type="project" value="UniProtKB-KW"/>
</dbReference>
<comment type="similarity">
    <text evidence="1">Belongs to the CSN7/EIF3M family. CSN7 subfamily.</text>
</comment>
<organism evidence="5 6">
    <name type="scientific">Coemansia javaensis</name>
    <dbReference type="NCBI Taxonomy" id="2761396"/>
    <lineage>
        <taxon>Eukaryota</taxon>
        <taxon>Fungi</taxon>
        <taxon>Fungi incertae sedis</taxon>
        <taxon>Zoopagomycota</taxon>
        <taxon>Kickxellomycotina</taxon>
        <taxon>Kickxellomycetes</taxon>
        <taxon>Kickxellales</taxon>
        <taxon>Kickxellaceae</taxon>
        <taxon>Coemansia</taxon>
    </lineage>
</organism>
<dbReference type="EMBL" id="JANBUL010000014">
    <property type="protein sequence ID" value="KAJ2785199.1"/>
    <property type="molecule type" value="Genomic_DNA"/>
</dbReference>
<dbReference type="Proteomes" id="UP001140217">
    <property type="component" value="Unassembled WGS sequence"/>
</dbReference>
<dbReference type="InterPro" id="IPR000717">
    <property type="entry name" value="PCI_dom"/>
</dbReference>
<evidence type="ECO:0000256" key="2">
    <source>
        <dbReference type="ARBA" id="ARBA00022790"/>
    </source>
</evidence>
<name>A0A9W8HFD3_9FUNG</name>
<gene>
    <name evidence="5" type="primary">COPS7B</name>
    <name evidence="5" type="ORF">H4R18_000650</name>
</gene>
<evidence type="ECO:0000313" key="5">
    <source>
        <dbReference type="EMBL" id="KAJ2785199.1"/>
    </source>
</evidence>
<dbReference type="Pfam" id="PF01399">
    <property type="entry name" value="PCI"/>
    <property type="match status" value="1"/>
</dbReference>
<evidence type="ECO:0000256" key="3">
    <source>
        <dbReference type="SAM" id="MobiDB-lite"/>
    </source>
</evidence>
<evidence type="ECO:0000256" key="1">
    <source>
        <dbReference type="ARBA" id="ARBA00008482"/>
    </source>
</evidence>
<keyword evidence="6" id="KW-1185">Reference proteome</keyword>
<reference evidence="5" key="1">
    <citation type="submission" date="2022-07" db="EMBL/GenBank/DDBJ databases">
        <title>Phylogenomic reconstructions and comparative analyses of Kickxellomycotina fungi.</title>
        <authorList>
            <person name="Reynolds N.K."/>
            <person name="Stajich J.E."/>
            <person name="Barry K."/>
            <person name="Grigoriev I.V."/>
            <person name="Crous P."/>
            <person name="Smith M.E."/>
        </authorList>
    </citation>
    <scope>NUCLEOTIDE SEQUENCE</scope>
    <source>
        <strain evidence="5">NBRC 105414</strain>
    </source>
</reference>
<proteinExistence type="inferred from homology"/>
<dbReference type="SMART" id="SM00088">
    <property type="entry name" value="PINT"/>
    <property type="match status" value="1"/>
</dbReference>
<dbReference type="PROSITE" id="PS50250">
    <property type="entry name" value="PCI"/>
    <property type="match status" value="1"/>
</dbReference>
<sequence length="244" mass="26764">MDAHLASLAAAAPDDIPGVIERALADDSVYHFGKLLHAPKVAEAVAADERAQYGRVLELFAFGTLGDYKADASRFPPLTAPQVQKLKLLTLVGAAARAKTLPYDELAGELDCASEQELEDLVVEAIYKGLLAAKLDQRRRLVEVDFVAGRDVRREDLPGMHAQLEEWSGTCRDALAELTRDIEAANESARAKALDSREFAERLQELRAAHAAPAPEPIGVDRSDSQYASSEYRREEQRTRAEDP</sequence>
<feature type="domain" description="PCI" evidence="4">
    <location>
        <begin position="1"/>
        <end position="149"/>
    </location>
</feature>
<accession>A0A9W8HFD3</accession>
<comment type="caution">
    <text evidence="5">The sequence shown here is derived from an EMBL/GenBank/DDBJ whole genome shotgun (WGS) entry which is preliminary data.</text>
</comment>
<evidence type="ECO:0000259" key="4">
    <source>
        <dbReference type="PROSITE" id="PS50250"/>
    </source>
</evidence>
<feature type="region of interest" description="Disordered" evidence="3">
    <location>
        <begin position="205"/>
        <end position="244"/>
    </location>
</feature>
<evidence type="ECO:0000313" key="6">
    <source>
        <dbReference type="Proteomes" id="UP001140217"/>
    </source>
</evidence>
<dbReference type="AlphaFoldDB" id="A0A9W8HFD3"/>
<protein>
    <submittedName>
        <fullName evidence="5">COP9 signalosome complex subunit 7b</fullName>
    </submittedName>
</protein>
<feature type="compositionally biased region" description="Basic and acidic residues" evidence="3">
    <location>
        <begin position="231"/>
        <end position="244"/>
    </location>
</feature>
<dbReference type="InterPro" id="IPR045237">
    <property type="entry name" value="COPS7/eIF3m"/>
</dbReference>
<dbReference type="PANTHER" id="PTHR15350:SF5">
    <property type="entry name" value="COP9 SIGNALOSOME COMPLEX SUBUNIT 7"/>
    <property type="match status" value="1"/>
</dbReference>